<dbReference type="EMBL" id="AQHF01000026">
    <property type="protein sequence ID" value="MBE0347159.1"/>
    <property type="molecule type" value="Genomic_DNA"/>
</dbReference>
<comment type="caution">
    <text evidence="2">The sequence shown here is derived from an EMBL/GenBank/DDBJ whole genome shotgun (WGS) entry which is preliminary data.</text>
</comment>
<dbReference type="Proteomes" id="UP000660708">
    <property type="component" value="Unassembled WGS sequence"/>
</dbReference>
<organism evidence="2 3">
    <name type="scientific">Pseudoalteromonas peptidolytica F12-50-A1</name>
    <dbReference type="NCBI Taxonomy" id="1315280"/>
    <lineage>
        <taxon>Bacteria</taxon>
        <taxon>Pseudomonadati</taxon>
        <taxon>Pseudomonadota</taxon>
        <taxon>Gammaproteobacteria</taxon>
        <taxon>Alteromonadales</taxon>
        <taxon>Pseudoalteromonadaceae</taxon>
        <taxon>Pseudoalteromonas</taxon>
    </lineage>
</organism>
<evidence type="ECO:0000313" key="2">
    <source>
        <dbReference type="EMBL" id="MBE0347159.1"/>
    </source>
</evidence>
<protein>
    <submittedName>
        <fullName evidence="2">Uncharacterized protein</fullName>
    </submittedName>
</protein>
<dbReference type="RefSeq" id="WP_147391244.1">
    <property type="nucleotide sequence ID" value="NZ_AQHF01000026.1"/>
</dbReference>
<dbReference type="AlphaFoldDB" id="A0A8I0MY33"/>
<feature type="signal peptide" evidence="1">
    <location>
        <begin position="1"/>
        <end position="22"/>
    </location>
</feature>
<feature type="chain" id="PRO_5034819426" evidence="1">
    <location>
        <begin position="23"/>
        <end position="68"/>
    </location>
</feature>
<keyword evidence="1" id="KW-0732">Signal</keyword>
<name>A0A8I0MY33_9GAMM</name>
<accession>A0A8I0MY33</accession>
<sequence length="68" mass="7503">MKSTLQSVLTLVSLFTATGSVAQCIMNEQGYANVSGSYICTSVCQSEGKERKLMSHKKEKSFYSLMKL</sequence>
<evidence type="ECO:0000313" key="3">
    <source>
        <dbReference type="Proteomes" id="UP000660708"/>
    </source>
</evidence>
<keyword evidence="3" id="KW-1185">Reference proteome</keyword>
<reference evidence="2 3" key="1">
    <citation type="submission" date="2015-06" db="EMBL/GenBank/DDBJ databases">
        <title>Genome sequence of Pseudoalteromonas peptidolytica.</title>
        <authorList>
            <person name="Xie B.-B."/>
            <person name="Rong J.-C."/>
            <person name="Qin Q.-L."/>
            <person name="Zhang Y.-Z."/>
        </authorList>
    </citation>
    <scope>NUCLEOTIDE SEQUENCE [LARGE SCALE GENOMIC DNA]</scope>
    <source>
        <strain evidence="2 3">F12-50-A1</strain>
    </source>
</reference>
<proteinExistence type="predicted"/>
<gene>
    <name evidence="2" type="ORF">PPEP_a1560</name>
</gene>
<evidence type="ECO:0000256" key="1">
    <source>
        <dbReference type="SAM" id="SignalP"/>
    </source>
</evidence>